<dbReference type="AlphaFoldDB" id="A0A9N9MY87"/>
<reference evidence="1" key="1">
    <citation type="submission" date="2022-01" db="EMBL/GenBank/DDBJ databases">
        <authorList>
            <person name="King R."/>
        </authorList>
    </citation>
    <scope>NUCLEOTIDE SEQUENCE</scope>
</reference>
<dbReference type="GO" id="GO:0005737">
    <property type="term" value="C:cytoplasm"/>
    <property type="evidence" value="ECO:0007669"/>
    <property type="project" value="TreeGrafter"/>
</dbReference>
<proteinExistence type="predicted"/>
<evidence type="ECO:0008006" key="3">
    <source>
        <dbReference type="Google" id="ProtNLM"/>
    </source>
</evidence>
<dbReference type="OrthoDB" id="2157380at2759"/>
<sequence>MSLYTTPFLVLNLGSEMIFVIAQRLQAQNISEERSTLVLEDLIAGLTSNRLTKDLLRPQAAYSQEAVREIIETIANSSSMKLDPVSMNKLWDLTTMVFKWQLTMSSAVIETTQRHLYEIETFVASEGTQLQLHRMQNILENFNKILSAEEKSALHEDLLNWCQPFHIRVSLLLRMGLQDNEGQFLVNNLDPIAEKMLQNIGENIYRVTKNGRILERGINPTRKTSLEVENVNELQCFVDEMLGERKLSTGSTDSTNPNLLRLSSLTESKLNNNSDKFDSIDVNVNDNEQLQSLMVDLNIKDDAEQNSFKDDLLSMIDGAQGEVV</sequence>
<evidence type="ECO:0000313" key="1">
    <source>
        <dbReference type="EMBL" id="CAG9773880.1"/>
    </source>
</evidence>
<dbReference type="GO" id="GO:0005886">
    <property type="term" value="C:plasma membrane"/>
    <property type="evidence" value="ECO:0007669"/>
    <property type="project" value="TreeGrafter"/>
</dbReference>
<dbReference type="PANTHER" id="PTHR21439:SF0">
    <property type="entry name" value="PROTEIN OSCP1"/>
    <property type="match status" value="1"/>
</dbReference>
<dbReference type="EMBL" id="OU892285">
    <property type="protein sequence ID" value="CAG9773880.1"/>
    <property type="molecule type" value="Genomic_DNA"/>
</dbReference>
<dbReference type="InterPro" id="IPR019332">
    <property type="entry name" value="OSCP1"/>
</dbReference>
<protein>
    <recommendedName>
        <fullName evidence="3">Protein OSCP1</fullName>
    </recommendedName>
</protein>
<evidence type="ECO:0000313" key="2">
    <source>
        <dbReference type="Proteomes" id="UP001152799"/>
    </source>
</evidence>
<name>A0A9N9MY87_9CUCU</name>
<organism evidence="1 2">
    <name type="scientific">Ceutorhynchus assimilis</name>
    <name type="common">cabbage seed weevil</name>
    <dbReference type="NCBI Taxonomy" id="467358"/>
    <lineage>
        <taxon>Eukaryota</taxon>
        <taxon>Metazoa</taxon>
        <taxon>Ecdysozoa</taxon>
        <taxon>Arthropoda</taxon>
        <taxon>Hexapoda</taxon>
        <taxon>Insecta</taxon>
        <taxon>Pterygota</taxon>
        <taxon>Neoptera</taxon>
        <taxon>Endopterygota</taxon>
        <taxon>Coleoptera</taxon>
        <taxon>Polyphaga</taxon>
        <taxon>Cucujiformia</taxon>
        <taxon>Curculionidae</taxon>
        <taxon>Ceutorhynchinae</taxon>
        <taxon>Ceutorhynchus</taxon>
    </lineage>
</organism>
<gene>
    <name evidence="1" type="ORF">CEUTPL_LOCUS14265</name>
</gene>
<dbReference type="Pfam" id="PF10188">
    <property type="entry name" value="Oscp1"/>
    <property type="match status" value="1"/>
</dbReference>
<keyword evidence="2" id="KW-1185">Reference proteome</keyword>
<accession>A0A9N9MY87</accession>
<dbReference type="PANTHER" id="PTHR21439">
    <property type="entry name" value="OXIDORED-NITRO DOMAIN-CONTAINING PROTEIN"/>
    <property type="match status" value="1"/>
</dbReference>
<dbReference type="Proteomes" id="UP001152799">
    <property type="component" value="Chromosome 9"/>
</dbReference>